<comment type="cofactor">
    <cofactor evidence="1 10">
        <name>FAD</name>
        <dbReference type="ChEBI" id="CHEBI:57692"/>
    </cofactor>
</comment>
<dbReference type="PANTHER" id="PTHR42803:SF1">
    <property type="entry name" value="BROAD-SPECIFICITY LINEAR ACYL-COA DEHYDROGENASE FADE5"/>
    <property type="match status" value="1"/>
</dbReference>
<dbReference type="InterPro" id="IPR025878">
    <property type="entry name" value="Acyl-CoA_dh-like_C_dom"/>
</dbReference>
<comment type="caution">
    <text evidence="15">The sequence shown here is derived from an EMBL/GenBank/DDBJ whole genome shotgun (WGS) entry which is preliminary data.</text>
</comment>
<dbReference type="Pfam" id="PF00441">
    <property type="entry name" value="Acyl-CoA_dh_1"/>
    <property type="match status" value="1"/>
</dbReference>
<dbReference type="EC" id="1.3.99.41" evidence="8"/>
<feature type="domain" description="Acyl-CoA dehydrogenase/oxidase N-terminal" evidence="13">
    <location>
        <begin position="44"/>
        <end position="158"/>
    </location>
</feature>
<accession>A0A917ZJS3</accession>
<evidence type="ECO:0000256" key="5">
    <source>
        <dbReference type="ARBA" id="ARBA00023002"/>
    </source>
</evidence>
<dbReference type="Pfam" id="PF12806">
    <property type="entry name" value="Acyl-CoA_dh_C"/>
    <property type="match status" value="1"/>
</dbReference>
<comment type="similarity">
    <text evidence="2 10">Belongs to the acyl-CoA dehydrogenase family.</text>
</comment>
<evidence type="ECO:0000256" key="3">
    <source>
        <dbReference type="ARBA" id="ARBA00022630"/>
    </source>
</evidence>
<gene>
    <name evidence="15" type="ORF">GCM10011348_27200</name>
</gene>
<dbReference type="Gene3D" id="1.20.140.10">
    <property type="entry name" value="Butyryl-CoA Dehydrogenase, subunit A, domain 3"/>
    <property type="match status" value="1"/>
</dbReference>
<dbReference type="EMBL" id="BMLT01000006">
    <property type="protein sequence ID" value="GGO83434.1"/>
    <property type="molecule type" value="Genomic_DNA"/>
</dbReference>
<evidence type="ECO:0000259" key="13">
    <source>
        <dbReference type="Pfam" id="PF02771"/>
    </source>
</evidence>
<dbReference type="InterPro" id="IPR037069">
    <property type="entry name" value="AcylCoA_DH/ox_N_sf"/>
</dbReference>
<dbReference type="InterPro" id="IPR046373">
    <property type="entry name" value="Acyl-CoA_Oxase/DH_mid-dom_sf"/>
</dbReference>
<evidence type="ECO:0000313" key="15">
    <source>
        <dbReference type="EMBL" id="GGO83434.1"/>
    </source>
</evidence>
<dbReference type="InterPro" id="IPR013786">
    <property type="entry name" value="AcylCoA_DH/ox_N"/>
</dbReference>
<feature type="domain" description="Acyl-CoA dehydrogenase/oxidase C-terminal" evidence="11">
    <location>
        <begin position="281"/>
        <end position="449"/>
    </location>
</feature>
<dbReference type="InterPro" id="IPR009100">
    <property type="entry name" value="AcylCoA_DH/oxidase_NM_dom_sf"/>
</dbReference>
<dbReference type="PANTHER" id="PTHR42803">
    <property type="entry name" value="ACYL-COA DEHYDROGENASE"/>
    <property type="match status" value="1"/>
</dbReference>
<dbReference type="InterPro" id="IPR006091">
    <property type="entry name" value="Acyl-CoA_Oxase/DH_mid-dom"/>
</dbReference>
<evidence type="ECO:0000256" key="9">
    <source>
        <dbReference type="ARBA" id="ARBA00069043"/>
    </source>
</evidence>
<sequence length="580" mass="63692">MSNYTPPLRDMQFVIEEWLAAPDDWAGWEAHSALDAELAAQVLVEAAKFAQHELAPLNASGDQQGCRFDNGVVSTPAGFPESYRLFVEGGWPSLCCAEEDGGQGLPQLLNVAMLEMLASANHAWAMYPGIAQGAYECLSESAPAWIRERYLPEIVSGEALPTMCLTEPQAGTDIGLIRTKAEPQPDGSCRLRGNKIFISGGEQDMTDDILHLVLARLPEAPPGPRGLSLFLVPKWLDREGGRERNEVYCTGIEHKMGIRGSATCSLSFEGATGWLLGEPHAGLKAMFVMMNSARLHVGLQGLGHAEKALQLATGYAAERRQMRAASRPQGVAAAAVDPIGYHAPVRHSLLELRACTEGMRALGYWTGHMLDTLHQVGEEEAAGLRRRVALLTPVIKAFFSEQGFRLSSNALQVFGGYGYMQECGIEQTLRDSRIVMIYEGTNEVQANDLLLRKVMADGGEGLRDLLALVRQEAELATADRPRFARQLSAVCDTVEEAVGLLLDSQDSEYPFRAAGNFLRLLALLLMAYAWARSARVAEGRDDDFHRQKRQTAAFFFDYVLPEYRHRADMIRAAQAPLPFV</sequence>
<dbReference type="Pfam" id="PF02770">
    <property type="entry name" value="Acyl-CoA_dh_M"/>
    <property type="match status" value="1"/>
</dbReference>
<dbReference type="InterPro" id="IPR036250">
    <property type="entry name" value="AcylCo_DH-like_C"/>
</dbReference>
<dbReference type="Gene3D" id="1.10.540.10">
    <property type="entry name" value="Acyl-CoA dehydrogenase/oxidase, N-terminal domain"/>
    <property type="match status" value="1"/>
</dbReference>
<organism evidence="15 16">
    <name type="scientific">Marinobacterium nitratireducens</name>
    <dbReference type="NCBI Taxonomy" id="518897"/>
    <lineage>
        <taxon>Bacteria</taxon>
        <taxon>Pseudomonadati</taxon>
        <taxon>Pseudomonadota</taxon>
        <taxon>Gammaproteobacteria</taxon>
        <taxon>Oceanospirillales</taxon>
        <taxon>Oceanospirillaceae</taxon>
        <taxon>Marinobacterium</taxon>
    </lineage>
</organism>
<dbReference type="GO" id="GO:0016627">
    <property type="term" value="F:oxidoreductase activity, acting on the CH-CH group of donors"/>
    <property type="evidence" value="ECO:0007669"/>
    <property type="project" value="InterPro"/>
</dbReference>
<evidence type="ECO:0000259" key="14">
    <source>
        <dbReference type="Pfam" id="PF12806"/>
    </source>
</evidence>
<evidence type="ECO:0000256" key="7">
    <source>
        <dbReference type="ARBA" id="ARBA00058683"/>
    </source>
</evidence>
<dbReference type="Pfam" id="PF02771">
    <property type="entry name" value="Acyl-CoA_dh_N"/>
    <property type="match status" value="1"/>
</dbReference>
<evidence type="ECO:0000256" key="6">
    <source>
        <dbReference type="ARBA" id="ARBA00051388"/>
    </source>
</evidence>
<evidence type="ECO:0000259" key="11">
    <source>
        <dbReference type="Pfam" id="PF00441"/>
    </source>
</evidence>
<dbReference type="Gene3D" id="2.40.110.10">
    <property type="entry name" value="Butyryl-CoA Dehydrogenase, subunit A, domain 2"/>
    <property type="match status" value="1"/>
</dbReference>
<evidence type="ECO:0000256" key="8">
    <source>
        <dbReference type="ARBA" id="ARBA00066694"/>
    </source>
</evidence>
<keyword evidence="16" id="KW-1185">Reference proteome</keyword>
<dbReference type="AlphaFoldDB" id="A0A917ZJS3"/>
<feature type="domain" description="Acyl-CoA oxidase/dehydrogenase middle" evidence="12">
    <location>
        <begin position="163"/>
        <end position="269"/>
    </location>
</feature>
<comment type="catalytic activity">
    <reaction evidence="6">
        <text>3-(methylsulfanyl)propanoyl-CoA + oxidized [electron-transfer flavoprotein] + H(+) = 3-(methylsulfanyl)acryloyl-CoA + reduced [electron-transfer flavoprotein]</text>
        <dbReference type="Rhea" id="RHEA:52612"/>
        <dbReference type="Rhea" id="RHEA-COMP:10685"/>
        <dbReference type="Rhea" id="RHEA-COMP:10686"/>
        <dbReference type="ChEBI" id="CHEBI:15378"/>
        <dbReference type="ChEBI" id="CHEBI:57692"/>
        <dbReference type="ChEBI" id="CHEBI:58307"/>
        <dbReference type="ChEBI" id="CHEBI:82815"/>
        <dbReference type="ChEBI" id="CHEBI:84994"/>
        <dbReference type="EC" id="1.3.99.41"/>
    </reaction>
    <physiologicalReaction direction="left-to-right" evidence="6">
        <dbReference type="Rhea" id="RHEA:52613"/>
    </physiologicalReaction>
</comment>
<dbReference type="Proteomes" id="UP000599578">
    <property type="component" value="Unassembled WGS sequence"/>
</dbReference>
<comment type="function">
    <text evidence="7">Involved in the assimilation of dimethylsulphoniopropionate (DMSP), an important compound in the fixation of carbon in marine phytoplankton, by mediating the conversion of 3-(methylthio)propanoyl-CoA (MMPA-CoA) to 3-(methylthio)acryloyl-CoA (MTA-CoA).</text>
</comment>
<evidence type="ECO:0000313" key="16">
    <source>
        <dbReference type="Proteomes" id="UP000599578"/>
    </source>
</evidence>
<protein>
    <recommendedName>
        <fullName evidence="9">3-methylmercaptopropionyl-CoA dehydrogenase</fullName>
        <ecNumber evidence="8">1.3.99.41</ecNumber>
    </recommendedName>
</protein>
<feature type="domain" description="Acetyl-CoA dehydrogenase-like C-terminal" evidence="14">
    <location>
        <begin position="472"/>
        <end position="575"/>
    </location>
</feature>
<evidence type="ECO:0000256" key="2">
    <source>
        <dbReference type="ARBA" id="ARBA00009347"/>
    </source>
</evidence>
<dbReference type="SUPFAM" id="SSF47203">
    <property type="entry name" value="Acyl-CoA dehydrogenase C-terminal domain-like"/>
    <property type="match status" value="1"/>
</dbReference>
<reference evidence="15 16" key="1">
    <citation type="journal article" date="2014" name="Int. J. Syst. Evol. Microbiol.">
        <title>Complete genome sequence of Corynebacterium casei LMG S-19264T (=DSM 44701T), isolated from a smear-ripened cheese.</title>
        <authorList>
            <consortium name="US DOE Joint Genome Institute (JGI-PGF)"/>
            <person name="Walter F."/>
            <person name="Albersmeier A."/>
            <person name="Kalinowski J."/>
            <person name="Ruckert C."/>
        </authorList>
    </citation>
    <scope>NUCLEOTIDE SEQUENCE [LARGE SCALE GENOMIC DNA]</scope>
    <source>
        <strain evidence="15 16">CGMCC 1.7286</strain>
    </source>
</reference>
<keyword evidence="5 10" id="KW-0560">Oxidoreductase</keyword>
<evidence type="ECO:0000259" key="12">
    <source>
        <dbReference type="Pfam" id="PF02770"/>
    </source>
</evidence>
<proteinExistence type="inferred from homology"/>
<dbReference type="InterPro" id="IPR052166">
    <property type="entry name" value="Diverse_Acyl-CoA_DH"/>
</dbReference>
<dbReference type="InterPro" id="IPR009075">
    <property type="entry name" value="AcylCo_DH/oxidase_C"/>
</dbReference>
<evidence type="ECO:0000256" key="1">
    <source>
        <dbReference type="ARBA" id="ARBA00001974"/>
    </source>
</evidence>
<dbReference type="GO" id="GO:0050660">
    <property type="term" value="F:flavin adenine dinucleotide binding"/>
    <property type="evidence" value="ECO:0007669"/>
    <property type="project" value="InterPro"/>
</dbReference>
<dbReference type="SUPFAM" id="SSF56645">
    <property type="entry name" value="Acyl-CoA dehydrogenase NM domain-like"/>
    <property type="match status" value="1"/>
</dbReference>
<evidence type="ECO:0000256" key="10">
    <source>
        <dbReference type="RuleBase" id="RU362125"/>
    </source>
</evidence>
<evidence type="ECO:0000256" key="4">
    <source>
        <dbReference type="ARBA" id="ARBA00022827"/>
    </source>
</evidence>
<keyword evidence="4 10" id="KW-0274">FAD</keyword>
<name>A0A917ZJS3_9GAMM</name>
<dbReference type="RefSeq" id="WP_188861154.1">
    <property type="nucleotide sequence ID" value="NZ_BMLT01000006.1"/>
</dbReference>
<dbReference type="FunFam" id="2.40.110.10:FF:000031">
    <property type="entry name" value="Acyl-CoA dehydrogenase, putative"/>
    <property type="match status" value="1"/>
</dbReference>
<keyword evidence="3 10" id="KW-0285">Flavoprotein</keyword>